<evidence type="ECO:0000256" key="10">
    <source>
        <dbReference type="ARBA" id="ARBA00023235"/>
    </source>
</evidence>
<feature type="domain" description="Topoisomerase 6 subunit A/Spo11 TOPRIM" evidence="14">
    <location>
        <begin position="349"/>
        <end position="399"/>
    </location>
</feature>
<evidence type="ECO:0000313" key="15">
    <source>
        <dbReference type="EMBL" id="KAH6594008.1"/>
    </source>
</evidence>
<sequence>MDQSMDSIPMMDVTGGLLTSNEGDSEWLVWEDEMSEHGCDDDCDYGWGDSDDACDYGWEPAVHDTMQANRDWNNDRFQPDMDETDHQATASFADVWEEEHEPCLSTADDPDALLDDCCFQQEFGCTADTVAASKWVCKDQCLPATMGLSHTTQEQYETSTTISHHSMQHRSQKLSSPYCILQQPVTLSPIRTIQVALSTSSPKIHCTSDLLRSHIDRILSEIHHAYNDGHIPALRLISRLSSTTFNHEMGRNSMDASHTKTRLVRRYGRSVGQFDAFVAVMQTIRAQIISNTQCTKRDVFYRNVGLFGSQTRVDNIVEDLACSFRVARDSLNIVDLISDIQVGEGVTTVLIVEKEAVFFSMLQDGFGVSSPHVILVTGRGFPDMATRRLICLLGQKLTILKSPPLLSHDFQREFGIPPEATSVFSSDDDTPALSELSTYPTLSIQVLVDSDPAGFEIFCTYKFGSVSMGYTNDMLACKQARWIGVKPTSWIKDVSLVKLLPLRHSDRGKLYRLLERKHIRDNVIYQRELSRMLWMNSKCEI</sequence>
<dbReference type="Pfam" id="PF21180">
    <property type="entry name" value="TOP6A-Spo11_Toprim"/>
    <property type="match status" value="2"/>
</dbReference>
<evidence type="ECO:0000256" key="5">
    <source>
        <dbReference type="ARBA" id="ARBA00012895"/>
    </source>
</evidence>
<feature type="domain" description="Topoisomerase 6 subunit A/Spo11 TOPRIM" evidence="14">
    <location>
        <begin position="434"/>
        <end position="541"/>
    </location>
</feature>
<keyword evidence="8 12" id="KW-0799">Topoisomerase</keyword>
<dbReference type="SUPFAM" id="SSF56726">
    <property type="entry name" value="DNA topoisomerase IV, alpha subunit"/>
    <property type="match status" value="2"/>
</dbReference>
<dbReference type="CDD" id="cd00223">
    <property type="entry name" value="TOPRIM_TopoIIB_SPO"/>
    <property type="match status" value="1"/>
</dbReference>
<comment type="similarity">
    <text evidence="4 12">Belongs to the TOP6A family.</text>
</comment>
<evidence type="ECO:0000313" key="16">
    <source>
        <dbReference type="Proteomes" id="UP001648503"/>
    </source>
</evidence>
<dbReference type="EMBL" id="JAFCIX010000340">
    <property type="protein sequence ID" value="KAH6594008.1"/>
    <property type="molecule type" value="Genomic_DNA"/>
</dbReference>
<dbReference type="InterPro" id="IPR013048">
    <property type="entry name" value="Meiotic_Spo11"/>
</dbReference>
<dbReference type="PROSITE" id="PS52041">
    <property type="entry name" value="TOPO_IIB"/>
    <property type="match status" value="1"/>
</dbReference>
<keyword evidence="10 12" id="KW-0413">Isomerase</keyword>
<evidence type="ECO:0000259" key="14">
    <source>
        <dbReference type="Pfam" id="PF21180"/>
    </source>
</evidence>
<dbReference type="InterPro" id="IPR013049">
    <property type="entry name" value="Spo11/TopoVI_A_N"/>
</dbReference>
<gene>
    <name evidence="15" type="ORF">BASA50_006916</name>
</gene>
<keyword evidence="11" id="KW-0539">Nucleus</keyword>
<keyword evidence="16" id="KW-1185">Reference proteome</keyword>
<organism evidence="15 16">
    <name type="scientific">Batrachochytrium salamandrivorans</name>
    <dbReference type="NCBI Taxonomy" id="1357716"/>
    <lineage>
        <taxon>Eukaryota</taxon>
        <taxon>Fungi</taxon>
        <taxon>Fungi incertae sedis</taxon>
        <taxon>Chytridiomycota</taxon>
        <taxon>Chytridiomycota incertae sedis</taxon>
        <taxon>Chytridiomycetes</taxon>
        <taxon>Rhizophydiales</taxon>
        <taxon>Rhizophydiales incertae sedis</taxon>
        <taxon>Batrachochytrium</taxon>
    </lineage>
</organism>
<accession>A0ABQ8F8F8</accession>
<keyword evidence="9 12" id="KW-0238">DNA-binding</keyword>
<keyword evidence="7" id="KW-0460">Magnesium</keyword>
<proteinExistence type="inferred from homology"/>
<comment type="catalytic activity">
    <reaction evidence="1 12">
        <text>ATP-dependent breakage, passage and rejoining of double-stranded DNA.</text>
        <dbReference type="EC" id="5.6.2.2"/>
    </reaction>
</comment>
<evidence type="ECO:0000256" key="12">
    <source>
        <dbReference type="PROSITE-ProRule" id="PRU01385"/>
    </source>
</evidence>
<evidence type="ECO:0000256" key="3">
    <source>
        <dbReference type="ARBA" id="ARBA00004123"/>
    </source>
</evidence>
<dbReference type="InterPro" id="IPR002815">
    <property type="entry name" value="Spo11/TopoVI_A"/>
</dbReference>
<dbReference type="PRINTS" id="PR01550">
    <property type="entry name" value="TOP6AFAMILY"/>
</dbReference>
<dbReference type="Pfam" id="PF04406">
    <property type="entry name" value="TP6A_N"/>
    <property type="match status" value="1"/>
</dbReference>
<keyword evidence="6" id="KW-0479">Metal-binding</keyword>
<evidence type="ECO:0000256" key="8">
    <source>
        <dbReference type="ARBA" id="ARBA00023029"/>
    </source>
</evidence>
<dbReference type="InterPro" id="IPR036078">
    <property type="entry name" value="Spo11/TopoVI_A_sf"/>
</dbReference>
<protein>
    <recommendedName>
        <fullName evidence="5">DNA topoisomerase (ATP-hydrolyzing)</fullName>
        <ecNumber evidence="5">5.6.2.2</ecNumber>
    </recommendedName>
</protein>
<feature type="active site" description="O-(5'-phospho-DNA)-tyrosine intermediate" evidence="12">
    <location>
        <position position="301"/>
    </location>
</feature>
<evidence type="ECO:0000256" key="1">
    <source>
        <dbReference type="ARBA" id="ARBA00000185"/>
    </source>
</evidence>
<evidence type="ECO:0000256" key="2">
    <source>
        <dbReference type="ARBA" id="ARBA00001946"/>
    </source>
</evidence>
<evidence type="ECO:0000256" key="6">
    <source>
        <dbReference type="ARBA" id="ARBA00022723"/>
    </source>
</evidence>
<name>A0ABQ8F8F8_9FUNG</name>
<dbReference type="InterPro" id="IPR034136">
    <property type="entry name" value="TOPRIM_Topo6A/Spo11"/>
</dbReference>
<evidence type="ECO:0000256" key="7">
    <source>
        <dbReference type="ARBA" id="ARBA00022842"/>
    </source>
</evidence>
<evidence type="ECO:0000256" key="9">
    <source>
        <dbReference type="ARBA" id="ARBA00023125"/>
    </source>
</evidence>
<comment type="cofactor">
    <cofactor evidence="2">
        <name>Mg(2+)</name>
        <dbReference type="ChEBI" id="CHEBI:18420"/>
    </cofactor>
</comment>
<dbReference type="EC" id="5.6.2.2" evidence="5"/>
<feature type="domain" description="Spo11/DNA topoisomerase VI subunit A N-terminal" evidence="13">
    <location>
        <begin position="274"/>
        <end position="333"/>
    </location>
</feature>
<evidence type="ECO:0000256" key="11">
    <source>
        <dbReference type="ARBA" id="ARBA00023242"/>
    </source>
</evidence>
<dbReference type="PANTHER" id="PTHR10848">
    <property type="entry name" value="MEIOTIC RECOMBINATION PROTEIN SPO11"/>
    <property type="match status" value="1"/>
</dbReference>
<dbReference type="PRINTS" id="PR01551">
    <property type="entry name" value="SPO11HOMOLOG"/>
</dbReference>
<evidence type="ECO:0000256" key="4">
    <source>
        <dbReference type="ARBA" id="ARBA00006559"/>
    </source>
</evidence>
<dbReference type="Gene3D" id="3.40.1360.10">
    <property type="match status" value="1"/>
</dbReference>
<dbReference type="Proteomes" id="UP001648503">
    <property type="component" value="Unassembled WGS sequence"/>
</dbReference>
<evidence type="ECO:0000259" key="13">
    <source>
        <dbReference type="Pfam" id="PF04406"/>
    </source>
</evidence>
<comment type="subcellular location">
    <subcellularLocation>
        <location evidence="3">Nucleus</location>
    </subcellularLocation>
</comment>
<comment type="caution">
    <text evidence="15">The sequence shown here is derived from an EMBL/GenBank/DDBJ whole genome shotgun (WGS) entry which is preliminary data.</text>
</comment>
<reference evidence="15 16" key="1">
    <citation type="submission" date="2021-02" db="EMBL/GenBank/DDBJ databases">
        <title>Variation within the Batrachochytrium salamandrivorans European outbreak.</title>
        <authorList>
            <person name="Kelly M."/>
            <person name="Pasmans F."/>
            <person name="Shea T.P."/>
            <person name="Munoz J.F."/>
            <person name="Carranza S."/>
            <person name="Cuomo C.A."/>
            <person name="Martel A."/>
        </authorList>
    </citation>
    <scope>NUCLEOTIDE SEQUENCE [LARGE SCALE GENOMIC DNA]</scope>
    <source>
        <strain evidence="15 16">AMFP18/2</strain>
    </source>
</reference>
<dbReference type="PANTHER" id="PTHR10848:SF0">
    <property type="entry name" value="MEIOTIC RECOMBINATION PROTEIN SPO11"/>
    <property type="match status" value="1"/>
</dbReference>